<dbReference type="PANTHER" id="PTHR43163">
    <property type="entry name" value="DIPEPTIDE TRANSPORT SYSTEM PERMEASE PROTEIN DPPB-RELATED"/>
    <property type="match status" value="1"/>
</dbReference>
<organism evidence="9 10">
    <name type="scientific">Pikeienuella piscinae</name>
    <dbReference type="NCBI Taxonomy" id="2748098"/>
    <lineage>
        <taxon>Bacteria</taxon>
        <taxon>Pseudomonadati</taxon>
        <taxon>Pseudomonadota</taxon>
        <taxon>Alphaproteobacteria</taxon>
        <taxon>Rhodobacterales</taxon>
        <taxon>Paracoccaceae</taxon>
        <taxon>Pikeienuella</taxon>
    </lineage>
</organism>
<dbReference type="Pfam" id="PF19300">
    <property type="entry name" value="BPD_transp_1_N"/>
    <property type="match status" value="1"/>
</dbReference>
<dbReference type="PROSITE" id="PS50928">
    <property type="entry name" value="ABC_TM1"/>
    <property type="match status" value="1"/>
</dbReference>
<feature type="transmembrane region" description="Helical" evidence="7">
    <location>
        <begin position="130"/>
        <end position="155"/>
    </location>
</feature>
<dbReference type="SUPFAM" id="SSF161098">
    <property type="entry name" value="MetI-like"/>
    <property type="match status" value="1"/>
</dbReference>
<proteinExistence type="inferred from homology"/>
<dbReference type="InterPro" id="IPR000515">
    <property type="entry name" value="MetI-like"/>
</dbReference>
<keyword evidence="4 7" id="KW-0812">Transmembrane</keyword>
<feature type="transmembrane region" description="Helical" evidence="7">
    <location>
        <begin position="280"/>
        <end position="299"/>
    </location>
</feature>
<feature type="transmembrane region" description="Helical" evidence="7">
    <location>
        <begin position="12"/>
        <end position="30"/>
    </location>
</feature>
<dbReference type="KEGG" id="hdh:G5B40_14935"/>
<dbReference type="AlphaFoldDB" id="A0A7L5C266"/>
<reference evidence="9 10" key="1">
    <citation type="submission" date="2020-02" db="EMBL/GenBank/DDBJ databases">
        <title>complete genome sequence of Rhodobacteraceae bacterium.</title>
        <authorList>
            <person name="Park J."/>
            <person name="Kim Y.-S."/>
            <person name="Kim K.-H."/>
        </authorList>
    </citation>
    <scope>NUCLEOTIDE SEQUENCE [LARGE SCALE GENOMIC DNA]</scope>
    <source>
        <strain evidence="9 10">RR4-56</strain>
    </source>
</reference>
<evidence type="ECO:0000313" key="9">
    <source>
        <dbReference type="EMBL" id="QIE56616.1"/>
    </source>
</evidence>
<dbReference type="GO" id="GO:0005886">
    <property type="term" value="C:plasma membrane"/>
    <property type="evidence" value="ECO:0007669"/>
    <property type="project" value="UniProtKB-SubCell"/>
</dbReference>
<dbReference type="Pfam" id="PF00528">
    <property type="entry name" value="BPD_transp_1"/>
    <property type="match status" value="1"/>
</dbReference>
<keyword evidence="3" id="KW-1003">Cell membrane</keyword>
<dbReference type="InterPro" id="IPR045621">
    <property type="entry name" value="BPD_transp_1_N"/>
</dbReference>
<keyword evidence="5 7" id="KW-1133">Transmembrane helix</keyword>
<protein>
    <submittedName>
        <fullName evidence="9">ABC transporter permease</fullName>
    </submittedName>
</protein>
<dbReference type="Proteomes" id="UP000503336">
    <property type="component" value="Chromosome"/>
</dbReference>
<keyword evidence="10" id="KW-1185">Reference proteome</keyword>
<sequence>MRYHLGRTLRQLAVTIFGIVTVAFFLMRAIPGDPALYMLGDFATDASLEALRARLGLDLPVWQQYLLFVERAVTGDLGRSVVTGRPALDEMLAALPWSLSLAVTGLIVAVLLGVPLGIISAIKRGTWVDVVIMFVALLGISFPVFWMGLAAILLFSHKLGIFPALGASTEPGFWVQAHHLVLPAIVLGLSVAAYIARLTRSAMLEVLGQDYIRVARTMGVPEKRIYFRLGLRNALVPILAVIGVTFAWSLGNAILVEVVFSRPGLGSTILKAVLARDYQLVQAGVLILAAGVVLINVALDHLYGVVDPRLRQG</sequence>
<dbReference type="Gene3D" id="1.10.3720.10">
    <property type="entry name" value="MetI-like"/>
    <property type="match status" value="1"/>
</dbReference>
<evidence type="ECO:0000256" key="2">
    <source>
        <dbReference type="ARBA" id="ARBA00022448"/>
    </source>
</evidence>
<feature type="transmembrane region" description="Helical" evidence="7">
    <location>
        <begin position="97"/>
        <end position="118"/>
    </location>
</feature>
<comment type="subcellular location">
    <subcellularLocation>
        <location evidence="1 7">Cell membrane</location>
        <topology evidence="1 7">Multi-pass membrane protein</topology>
    </subcellularLocation>
</comment>
<dbReference type="GO" id="GO:0071916">
    <property type="term" value="F:dipeptide transmembrane transporter activity"/>
    <property type="evidence" value="ECO:0007669"/>
    <property type="project" value="TreeGrafter"/>
</dbReference>
<evidence type="ECO:0000256" key="1">
    <source>
        <dbReference type="ARBA" id="ARBA00004651"/>
    </source>
</evidence>
<evidence type="ECO:0000256" key="7">
    <source>
        <dbReference type="RuleBase" id="RU363032"/>
    </source>
</evidence>
<comment type="similarity">
    <text evidence="7">Belongs to the binding-protein-dependent transport system permease family.</text>
</comment>
<evidence type="ECO:0000256" key="6">
    <source>
        <dbReference type="ARBA" id="ARBA00023136"/>
    </source>
</evidence>
<feature type="domain" description="ABC transmembrane type-1" evidence="8">
    <location>
        <begin position="95"/>
        <end position="299"/>
    </location>
</feature>
<dbReference type="PANTHER" id="PTHR43163:SF6">
    <property type="entry name" value="DIPEPTIDE TRANSPORT SYSTEM PERMEASE PROTEIN DPPB-RELATED"/>
    <property type="match status" value="1"/>
</dbReference>
<evidence type="ECO:0000256" key="4">
    <source>
        <dbReference type="ARBA" id="ARBA00022692"/>
    </source>
</evidence>
<evidence type="ECO:0000259" key="8">
    <source>
        <dbReference type="PROSITE" id="PS50928"/>
    </source>
</evidence>
<dbReference type="RefSeq" id="WP_165100092.1">
    <property type="nucleotide sequence ID" value="NZ_CP049056.1"/>
</dbReference>
<evidence type="ECO:0000313" key="10">
    <source>
        <dbReference type="Proteomes" id="UP000503336"/>
    </source>
</evidence>
<feature type="transmembrane region" description="Helical" evidence="7">
    <location>
        <begin position="175"/>
        <end position="196"/>
    </location>
</feature>
<feature type="transmembrane region" description="Helical" evidence="7">
    <location>
        <begin position="234"/>
        <end position="260"/>
    </location>
</feature>
<evidence type="ECO:0000256" key="3">
    <source>
        <dbReference type="ARBA" id="ARBA00022475"/>
    </source>
</evidence>
<keyword evidence="6 7" id="KW-0472">Membrane</keyword>
<keyword evidence="2 7" id="KW-0813">Transport</keyword>
<gene>
    <name evidence="9" type="ORF">G5B40_14935</name>
</gene>
<dbReference type="EMBL" id="CP049056">
    <property type="protein sequence ID" value="QIE56616.1"/>
    <property type="molecule type" value="Genomic_DNA"/>
</dbReference>
<name>A0A7L5C266_9RHOB</name>
<dbReference type="CDD" id="cd06261">
    <property type="entry name" value="TM_PBP2"/>
    <property type="match status" value="1"/>
</dbReference>
<dbReference type="InterPro" id="IPR035906">
    <property type="entry name" value="MetI-like_sf"/>
</dbReference>
<accession>A0A7L5C266</accession>
<evidence type="ECO:0000256" key="5">
    <source>
        <dbReference type="ARBA" id="ARBA00022989"/>
    </source>
</evidence>